<keyword evidence="9" id="KW-0106">Calcium</keyword>
<name>A0A402D720_9BACT</name>
<dbReference type="InterPro" id="IPR055372">
    <property type="entry name" value="CBM96"/>
</dbReference>
<dbReference type="SUPFAM" id="SSF49265">
    <property type="entry name" value="Fibronectin type III"/>
    <property type="match status" value="1"/>
</dbReference>
<protein>
    <submittedName>
        <fullName evidence="11">Uncharacterized protein</fullName>
    </submittedName>
</protein>
<dbReference type="Pfam" id="PF24517">
    <property type="entry name" value="CBM96"/>
    <property type="match status" value="1"/>
</dbReference>
<dbReference type="PANTHER" id="PTHR14218:SF15">
    <property type="entry name" value="TRIPEPTIDYL-PEPTIDASE 1"/>
    <property type="match status" value="1"/>
</dbReference>
<dbReference type="SUPFAM" id="SSF63829">
    <property type="entry name" value="Calcium-dependent phosphotriesterase"/>
    <property type="match status" value="1"/>
</dbReference>
<dbReference type="GO" id="GO:0005576">
    <property type="term" value="C:extracellular region"/>
    <property type="evidence" value="ECO:0007669"/>
    <property type="project" value="UniProtKB-SubCell"/>
</dbReference>
<dbReference type="OrthoDB" id="7432613at2"/>
<reference evidence="11 12" key="1">
    <citation type="journal article" date="2019" name="Int. J. Syst. Evol. Microbiol.">
        <title>Capsulimonas corticalis gen. nov., sp. nov., an aerobic capsulated bacterium, of a novel bacterial order, Capsulimonadales ord. nov., of the class Armatimonadia of the phylum Armatimonadetes.</title>
        <authorList>
            <person name="Li J."/>
            <person name="Kudo C."/>
            <person name="Tonouchi A."/>
        </authorList>
    </citation>
    <scope>NUCLEOTIDE SEQUENCE [LARGE SCALE GENOMIC DNA]</scope>
    <source>
        <strain evidence="11 12">AX-7</strain>
    </source>
</reference>
<evidence type="ECO:0000256" key="8">
    <source>
        <dbReference type="ARBA" id="ARBA00022825"/>
    </source>
</evidence>
<dbReference type="GO" id="GO:0008240">
    <property type="term" value="F:tripeptidyl-peptidase activity"/>
    <property type="evidence" value="ECO:0007669"/>
    <property type="project" value="TreeGrafter"/>
</dbReference>
<dbReference type="AlphaFoldDB" id="A0A402D720"/>
<keyword evidence="8" id="KW-0720">Serine protease</keyword>
<dbReference type="RefSeq" id="WP_119325246.1">
    <property type="nucleotide sequence ID" value="NZ_AP025739.1"/>
</dbReference>
<dbReference type="Pfam" id="PF09286">
    <property type="entry name" value="Pro-kuma_activ"/>
    <property type="match status" value="1"/>
</dbReference>
<keyword evidence="5" id="KW-0479">Metal-binding</keyword>
<dbReference type="InterPro" id="IPR030400">
    <property type="entry name" value="Sedolisin_dom"/>
</dbReference>
<dbReference type="Gene3D" id="2.60.40.10">
    <property type="entry name" value="Immunoglobulins"/>
    <property type="match status" value="1"/>
</dbReference>
<evidence type="ECO:0000256" key="2">
    <source>
        <dbReference type="ARBA" id="ARBA00004613"/>
    </source>
</evidence>
<keyword evidence="3" id="KW-0964">Secreted</keyword>
<comment type="subcellular location">
    <subcellularLocation>
        <location evidence="2">Secreted</location>
    </subcellularLocation>
</comment>
<keyword evidence="4" id="KW-0645">Protease</keyword>
<evidence type="ECO:0000256" key="6">
    <source>
        <dbReference type="ARBA" id="ARBA00022729"/>
    </source>
</evidence>
<dbReference type="Proteomes" id="UP000287394">
    <property type="component" value="Chromosome"/>
</dbReference>
<dbReference type="InterPro" id="IPR036116">
    <property type="entry name" value="FN3_sf"/>
</dbReference>
<evidence type="ECO:0000313" key="11">
    <source>
        <dbReference type="EMBL" id="BDI29747.1"/>
    </source>
</evidence>
<keyword evidence="10" id="KW-0865">Zymogen</keyword>
<dbReference type="PROSITE" id="PS51695">
    <property type="entry name" value="SEDOLISIN"/>
    <property type="match status" value="1"/>
</dbReference>
<dbReference type="EMBL" id="AP025739">
    <property type="protein sequence ID" value="BDI29747.1"/>
    <property type="molecule type" value="Genomic_DNA"/>
</dbReference>
<dbReference type="InterPro" id="IPR022519">
    <property type="entry name" value="Gloeo/Verruco_rpt"/>
</dbReference>
<dbReference type="InterPro" id="IPR036852">
    <property type="entry name" value="Peptidase_S8/S53_dom_sf"/>
</dbReference>
<gene>
    <name evidence="11" type="ORF">CCAX7_17980</name>
</gene>
<dbReference type="GO" id="GO:0006508">
    <property type="term" value="P:proteolysis"/>
    <property type="evidence" value="ECO:0007669"/>
    <property type="project" value="UniProtKB-KW"/>
</dbReference>
<sequence length="1200" mass="123451">MNNAVVLRRNGLAMTAWSLAAVLASAHCANAQRARIFSRQAPAVSAMALGRLAASAPVRLTFTLPLRNEAELDAYLKRIADPKDPLYGRYLSPQEFLEQYGPTQADYDAVAAYAAGQGFTVLKRHANRLVLDVAAPSATVERAFSVRLLQYRDRAGAAFHAPDAAPAVPAAVAARLSGVVGLNSQRVLTPQAQPLRNGVASIGRNNQIGTGPYNGLAPADIKAAYNLTSIAANGAGQTLGLFELDGYNASDVQAYETYFGLPFVPLQNVLIDGFSGAAGGNADEVTLDIELQAAIAPSASKIVVYEGPNSSYGLVDTFNQMAVDNQAKSISVSWGSSEQFVSGDEIGAENAIFKQMAAQGQSVYVASGDRGAQDWGQGPTVYDPASQPFVVSVGGTTLSTAGAGGAWLNENTWNNGNGNATGGGVSKVWAIPSWQSGAGSTAGMTSTTNRNVPDVALDADPYTGYAIFYNGAWNLYGGTSCAAPVWAAFNALVNQQRASAGKTPLGFAAPAIYTAARGANGGIDFHDIADGVTNELYPAVAGYDNVTGWGSLNGVNLFHDLSGAAAYTPPSTTTVTSSPLADANVHDGSYAKNNFGSQTALHVQTSAKAGSNEIAYLKFDLTALPATISSATLRLYGSNPTSGYSGAATASGVSNNSWTESGVTWNNRPAVGSALSSATVTHTAAWTQWDVTSFVQAQKAAGQTQVSLAVTMGSSAANADAFNSRESASNKPQLVVTSAAPPLAPFSVTAYPHNASITVNWIGSGDATSFSVYRATSASGPYSLLSASVVGSPYQDASAVNGVPYWYYVKAANSVGSSAASSAVTETASIDAVGDATFVQSGSLLYAYSGGGAYQAASLISVDSLGSEALRQSYMYTAGYGSFAAPIADLSGNLYVAGQNGGPLTDGGLGTVLKIDSAYNPTVLHAFENFAPDQTNTTGAFPSCALAQAADGSLYGTAIMGGAYGAGTLYRVGLDGSYVKLHDFNAPTDGGSPYAGVTLGPDGNYYGVAWNRGPSGAGTLYSITPAGVFRVVHAFTGSEGSYPRTQLVIGPDGYFYGACGAGGANGTGTVYKADLSGNITVLHNFGPMDNKYRGPDGVDPDGEIAVGSDGTIYGSTILGGPNGTGTIYKIDSAGNETLLHVFSADTYGTNTDGAYNWTGLMRAADGNLYGVNYRGGKYSYGVAYQCTPAGVFRTLHSFHF</sequence>
<dbReference type="CDD" id="cd04056">
    <property type="entry name" value="Peptidases_S53"/>
    <property type="match status" value="1"/>
</dbReference>
<dbReference type="SUPFAM" id="SSF52743">
    <property type="entry name" value="Subtilisin-like"/>
    <property type="match status" value="1"/>
</dbReference>
<dbReference type="Gene3D" id="3.40.50.200">
    <property type="entry name" value="Peptidase S8/S53 domain"/>
    <property type="match status" value="1"/>
</dbReference>
<dbReference type="NCBIfam" id="NF033679">
    <property type="entry name" value="DNRLRE_dom"/>
    <property type="match status" value="1"/>
</dbReference>
<evidence type="ECO:0000256" key="4">
    <source>
        <dbReference type="ARBA" id="ARBA00022670"/>
    </source>
</evidence>
<evidence type="ECO:0000256" key="5">
    <source>
        <dbReference type="ARBA" id="ARBA00022723"/>
    </source>
</evidence>
<evidence type="ECO:0000256" key="3">
    <source>
        <dbReference type="ARBA" id="ARBA00022525"/>
    </source>
</evidence>
<dbReference type="GO" id="GO:0004252">
    <property type="term" value="F:serine-type endopeptidase activity"/>
    <property type="evidence" value="ECO:0007669"/>
    <property type="project" value="InterPro"/>
</dbReference>
<evidence type="ECO:0000256" key="10">
    <source>
        <dbReference type="ARBA" id="ARBA00023145"/>
    </source>
</evidence>
<dbReference type="KEGG" id="ccot:CCAX7_17980"/>
<dbReference type="InterPro" id="IPR013783">
    <property type="entry name" value="Ig-like_fold"/>
</dbReference>
<dbReference type="SUPFAM" id="SSF54897">
    <property type="entry name" value="Protease propeptides/inhibitors"/>
    <property type="match status" value="1"/>
</dbReference>
<dbReference type="GO" id="GO:0046872">
    <property type="term" value="F:metal ion binding"/>
    <property type="evidence" value="ECO:0007669"/>
    <property type="project" value="UniProtKB-KW"/>
</dbReference>
<keyword evidence="12" id="KW-1185">Reference proteome</keyword>
<dbReference type="PANTHER" id="PTHR14218">
    <property type="entry name" value="PROTEASE S8 TRIPEPTIDYL PEPTIDASE I CLN2"/>
    <property type="match status" value="1"/>
</dbReference>
<dbReference type="CDD" id="cd11377">
    <property type="entry name" value="Pro-peptidase_S53"/>
    <property type="match status" value="1"/>
</dbReference>
<comment type="cofactor">
    <cofactor evidence="1">
        <name>Ca(2+)</name>
        <dbReference type="ChEBI" id="CHEBI:29108"/>
    </cofactor>
</comment>
<evidence type="ECO:0000256" key="1">
    <source>
        <dbReference type="ARBA" id="ARBA00001913"/>
    </source>
</evidence>
<dbReference type="InterPro" id="IPR015366">
    <property type="entry name" value="S53_propep"/>
</dbReference>
<proteinExistence type="predicted"/>
<dbReference type="NCBIfam" id="TIGR03803">
    <property type="entry name" value="Gloeo_Verruco"/>
    <property type="match status" value="5"/>
</dbReference>
<evidence type="ECO:0000256" key="9">
    <source>
        <dbReference type="ARBA" id="ARBA00022837"/>
    </source>
</evidence>
<keyword evidence="7" id="KW-0378">Hydrolase</keyword>
<keyword evidence="6" id="KW-0732">Signal</keyword>
<organism evidence="11 12">
    <name type="scientific">Capsulimonas corticalis</name>
    <dbReference type="NCBI Taxonomy" id="2219043"/>
    <lineage>
        <taxon>Bacteria</taxon>
        <taxon>Bacillati</taxon>
        <taxon>Armatimonadota</taxon>
        <taxon>Armatimonadia</taxon>
        <taxon>Capsulimonadales</taxon>
        <taxon>Capsulimonadaceae</taxon>
        <taxon>Capsulimonas</taxon>
    </lineage>
</organism>
<dbReference type="InterPro" id="IPR050819">
    <property type="entry name" value="Tripeptidyl-peptidase_I"/>
</dbReference>
<dbReference type="SMART" id="SM00944">
    <property type="entry name" value="Pro-kuma_activ"/>
    <property type="match status" value="1"/>
</dbReference>
<evidence type="ECO:0000313" key="12">
    <source>
        <dbReference type="Proteomes" id="UP000287394"/>
    </source>
</evidence>
<accession>A0A402D720</accession>
<evidence type="ECO:0000256" key="7">
    <source>
        <dbReference type="ARBA" id="ARBA00022801"/>
    </source>
</evidence>